<sequence length="367" mass="41052">RRKANSRVLRSKKRKEARASTYGHFVARAKVRRRYVDNAEPIECDADIAQSNVTQNAFVAKNDGQKTQKTHSLLEMVGVDSQYAFKLVQWDGRTPTPIVDRKRRLVTVLAGYPDDKEWPSLVQQATGALEERRPRCRVSPKKRIHCRGAFTALNTGVSHGSGQTQPSNLSNPGNEQVLAELNEMESFKCIAGFSSSCMASWTPDLYALYAEKLGKVHQTDSSLSRTFPSSIFSAATYNFGPRTTSFKHIDFANLPYGWCAVTALGSFDPKKGGHLILWDLHLVVEFPPGSVVLVPSAIVAHSNTTIGVDERRYSFVQYSAGALFRWVENDFKKSIDFYASLSPERLLEVQAKNKTRWELGLSLFPTL</sequence>
<dbReference type="Gene3D" id="3.60.130.30">
    <property type="match status" value="1"/>
</dbReference>
<name>A0A067TM08_GALM3</name>
<dbReference type="STRING" id="685588.A0A067TM08"/>
<dbReference type="Proteomes" id="UP000027222">
    <property type="component" value="Unassembled WGS sequence"/>
</dbReference>
<dbReference type="HOGENOM" id="CLU_031314_2_1_1"/>
<evidence type="ECO:0000313" key="2">
    <source>
        <dbReference type="Proteomes" id="UP000027222"/>
    </source>
</evidence>
<dbReference type="OrthoDB" id="3025143at2759"/>
<protein>
    <submittedName>
        <fullName evidence="1">Uncharacterized protein</fullName>
    </submittedName>
</protein>
<keyword evidence="2" id="KW-1185">Reference proteome</keyword>
<organism evidence="1 2">
    <name type="scientific">Galerina marginata (strain CBS 339.88)</name>
    <dbReference type="NCBI Taxonomy" id="685588"/>
    <lineage>
        <taxon>Eukaryota</taxon>
        <taxon>Fungi</taxon>
        <taxon>Dikarya</taxon>
        <taxon>Basidiomycota</taxon>
        <taxon>Agaricomycotina</taxon>
        <taxon>Agaricomycetes</taxon>
        <taxon>Agaricomycetidae</taxon>
        <taxon>Agaricales</taxon>
        <taxon>Agaricineae</taxon>
        <taxon>Strophariaceae</taxon>
        <taxon>Galerina</taxon>
    </lineage>
</organism>
<dbReference type="AlphaFoldDB" id="A0A067TM08"/>
<accession>A0A067TM08</accession>
<feature type="non-terminal residue" evidence="1">
    <location>
        <position position="1"/>
    </location>
</feature>
<proteinExistence type="predicted"/>
<reference evidence="2" key="1">
    <citation type="journal article" date="2014" name="Proc. Natl. Acad. Sci. U.S.A.">
        <title>Extensive sampling of basidiomycete genomes demonstrates inadequacy of the white-rot/brown-rot paradigm for wood decay fungi.</title>
        <authorList>
            <person name="Riley R."/>
            <person name="Salamov A.A."/>
            <person name="Brown D.W."/>
            <person name="Nagy L.G."/>
            <person name="Floudas D."/>
            <person name="Held B.W."/>
            <person name="Levasseur A."/>
            <person name="Lombard V."/>
            <person name="Morin E."/>
            <person name="Otillar R."/>
            <person name="Lindquist E.A."/>
            <person name="Sun H."/>
            <person name="LaButti K.M."/>
            <person name="Schmutz J."/>
            <person name="Jabbour D."/>
            <person name="Luo H."/>
            <person name="Baker S.E."/>
            <person name="Pisabarro A.G."/>
            <person name="Walton J.D."/>
            <person name="Blanchette R.A."/>
            <person name="Henrissat B."/>
            <person name="Martin F."/>
            <person name="Cullen D."/>
            <person name="Hibbett D.S."/>
            <person name="Grigoriev I.V."/>
        </authorList>
    </citation>
    <scope>NUCLEOTIDE SEQUENCE [LARGE SCALE GENOMIC DNA]</scope>
    <source>
        <strain evidence="2">CBS 339.88</strain>
    </source>
</reference>
<evidence type="ECO:0000313" key="1">
    <source>
        <dbReference type="EMBL" id="KDR84216.1"/>
    </source>
</evidence>
<feature type="non-terminal residue" evidence="1">
    <location>
        <position position="367"/>
    </location>
</feature>
<gene>
    <name evidence="1" type="ORF">GALMADRAFT_33612</name>
</gene>
<dbReference type="EMBL" id="KL142368">
    <property type="protein sequence ID" value="KDR84216.1"/>
    <property type="molecule type" value="Genomic_DNA"/>
</dbReference>